<name>A0AAP9XYJ8_BURGL</name>
<dbReference type="Proteomes" id="UP001056386">
    <property type="component" value="Chromosome 2"/>
</dbReference>
<evidence type="ECO:0000256" key="1">
    <source>
        <dbReference type="SAM" id="MobiDB-lite"/>
    </source>
</evidence>
<dbReference type="EMBL" id="CP065600">
    <property type="protein sequence ID" value="QPQ91131.1"/>
    <property type="molecule type" value="Genomic_DNA"/>
</dbReference>
<reference evidence="2 4" key="1">
    <citation type="submission" date="2020-12" db="EMBL/GenBank/DDBJ databases">
        <title>FDA dAtabase for Regulatory Grade micrObial Sequences (FDA-ARGOS): Supporting development and validation of Infectious Disease Dx tests.</title>
        <authorList>
            <person name="Minogue T."/>
            <person name="Wolcott M."/>
            <person name="Wasieloski L."/>
            <person name="Aguilar W."/>
            <person name="Moore D."/>
            <person name="Jaissle J."/>
            <person name="Tallon L."/>
            <person name="Sadzewicz L."/>
            <person name="Zhao X."/>
            <person name="Boylan J."/>
            <person name="Ott S."/>
            <person name="Bowen H."/>
            <person name="Vavikolanu K."/>
            <person name="Mehta A."/>
            <person name="Aluvathingal J."/>
            <person name="Nadendla S."/>
            <person name="Yan Y."/>
            <person name="Sichtig H."/>
        </authorList>
    </citation>
    <scope>NUCLEOTIDE SEQUENCE [LARGE SCALE GENOMIC DNA]</scope>
    <source>
        <strain evidence="2 4">FDAARGOS_949</strain>
    </source>
</reference>
<evidence type="ECO:0000313" key="2">
    <source>
        <dbReference type="EMBL" id="QPQ91131.1"/>
    </source>
</evidence>
<dbReference type="GeneID" id="45693801"/>
<keyword evidence="5" id="KW-1185">Reference proteome</keyword>
<gene>
    <name evidence="2" type="ORF">I6H06_05275</name>
    <name evidence="3" type="ORF">NFI99_11635</name>
</gene>
<dbReference type="Proteomes" id="UP000594892">
    <property type="component" value="Chromosome 1"/>
</dbReference>
<evidence type="ECO:0000313" key="3">
    <source>
        <dbReference type="EMBL" id="USS42823.1"/>
    </source>
</evidence>
<evidence type="ECO:0000313" key="5">
    <source>
        <dbReference type="Proteomes" id="UP001056386"/>
    </source>
</evidence>
<feature type="compositionally biased region" description="Polar residues" evidence="1">
    <location>
        <begin position="194"/>
        <end position="204"/>
    </location>
</feature>
<feature type="compositionally biased region" description="Pro residues" evidence="1">
    <location>
        <begin position="172"/>
        <end position="183"/>
    </location>
</feature>
<dbReference type="RefSeq" id="WP_017432226.1">
    <property type="nucleotide sequence ID" value="NZ_CP021075.1"/>
</dbReference>
<accession>A0AAP9XYJ8</accession>
<evidence type="ECO:0000313" key="4">
    <source>
        <dbReference type="Proteomes" id="UP000594892"/>
    </source>
</evidence>
<reference evidence="3" key="2">
    <citation type="submission" date="2022-06" db="EMBL/GenBank/DDBJ databases">
        <title>Draft genome sequence of Burkholderia glumae strain GR20004 isolated from rice panicle showing bacterial panicle blight.</title>
        <authorList>
            <person name="Choi S.Y."/>
            <person name="Lee Y.H."/>
        </authorList>
    </citation>
    <scope>NUCLEOTIDE SEQUENCE</scope>
    <source>
        <strain evidence="3">GR20004</strain>
    </source>
</reference>
<organism evidence="2 4">
    <name type="scientific">Burkholderia glumae</name>
    <name type="common">Pseudomonas glumae</name>
    <dbReference type="NCBI Taxonomy" id="337"/>
    <lineage>
        <taxon>Bacteria</taxon>
        <taxon>Pseudomonadati</taxon>
        <taxon>Pseudomonadota</taxon>
        <taxon>Betaproteobacteria</taxon>
        <taxon>Burkholderiales</taxon>
        <taxon>Burkholderiaceae</taxon>
        <taxon>Burkholderia</taxon>
    </lineage>
</organism>
<feature type="region of interest" description="Disordered" evidence="1">
    <location>
        <begin position="169"/>
        <end position="204"/>
    </location>
</feature>
<protein>
    <submittedName>
        <fullName evidence="3">DUF1834 family protein</fullName>
    </submittedName>
</protein>
<sequence>MDTNVMSTALLNALNVVLREKAGKLFKTIDLYGGQLDAEEVPAHSFVAPAAFTTCLGWRRLPKAGQYIGKNAWLAKCAVFVVTNDGNRVVRAAAAMQRAELVSRILSNWDRPPCTGKADNVVAESIYSRKFDARGLAVWMVGWWQEIEFDGLLNPDEPPDLKAVDIEWNPIIRPPDPPPPRPGPEVQIDIKGVTNGSSQDYDDR</sequence>
<dbReference type="AlphaFoldDB" id="A0AAP9XYJ8"/>
<proteinExistence type="predicted"/>
<dbReference type="EMBL" id="CP099583">
    <property type="protein sequence ID" value="USS42823.1"/>
    <property type="molecule type" value="Genomic_DNA"/>
</dbReference>